<dbReference type="Proteomes" id="UP000634136">
    <property type="component" value="Unassembled WGS sequence"/>
</dbReference>
<dbReference type="AlphaFoldDB" id="A0A834SEK7"/>
<evidence type="ECO:0000313" key="1">
    <source>
        <dbReference type="EMBL" id="KAF7801939.1"/>
    </source>
</evidence>
<proteinExistence type="predicted"/>
<reference evidence="1" key="1">
    <citation type="submission" date="2020-09" db="EMBL/GenBank/DDBJ databases">
        <title>Genome-Enabled Discovery of Anthraquinone Biosynthesis in Senna tora.</title>
        <authorList>
            <person name="Kang S.-H."/>
            <person name="Pandey R.P."/>
            <person name="Lee C.-M."/>
            <person name="Sim J.-S."/>
            <person name="Jeong J.-T."/>
            <person name="Choi B.-S."/>
            <person name="Jung M."/>
            <person name="Ginzburg D."/>
            <person name="Zhao K."/>
            <person name="Won S.Y."/>
            <person name="Oh T.-J."/>
            <person name="Yu Y."/>
            <person name="Kim N.-H."/>
            <person name="Lee O.R."/>
            <person name="Lee T.-H."/>
            <person name="Bashyal P."/>
            <person name="Kim T.-S."/>
            <person name="Lee W.-H."/>
            <person name="Kawkins C."/>
            <person name="Kim C.-K."/>
            <person name="Kim J.S."/>
            <person name="Ahn B.O."/>
            <person name="Rhee S.Y."/>
            <person name="Sohng J.K."/>
        </authorList>
    </citation>
    <scope>NUCLEOTIDE SEQUENCE</scope>
    <source>
        <tissue evidence="1">Leaf</tissue>
    </source>
</reference>
<dbReference type="EMBL" id="JAAIUW010000013">
    <property type="protein sequence ID" value="KAF7801939.1"/>
    <property type="molecule type" value="Genomic_DNA"/>
</dbReference>
<comment type="caution">
    <text evidence="1">The sequence shown here is derived from an EMBL/GenBank/DDBJ whole genome shotgun (WGS) entry which is preliminary data.</text>
</comment>
<accession>A0A834SEK7</accession>
<evidence type="ECO:0000313" key="2">
    <source>
        <dbReference type="Proteomes" id="UP000634136"/>
    </source>
</evidence>
<sequence>MRYVYAEGMYLVSPNLRCKGLLPTSLWLREPYSTSSYGEGSEEIMG</sequence>
<gene>
    <name evidence="1" type="ORF">G2W53_041050</name>
</gene>
<keyword evidence="2" id="KW-1185">Reference proteome</keyword>
<protein>
    <submittedName>
        <fullName evidence="1">Uncharacterized protein</fullName>
    </submittedName>
</protein>
<organism evidence="1 2">
    <name type="scientific">Senna tora</name>
    <dbReference type="NCBI Taxonomy" id="362788"/>
    <lineage>
        <taxon>Eukaryota</taxon>
        <taxon>Viridiplantae</taxon>
        <taxon>Streptophyta</taxon>
        <taxon>Embryophyta</taxon>
        <taxon>Tracheophyta</taxon>
        <taxon>Spermatophyta</taxon>
        <taxon>Magnoliopsida</taxon>
        <taxon>eudicotyledons</taxon>
        <taxon>Gunneridae</taxon>
        <taxon>Pentapetalae</taxon>
        <taxon>rosids</taxon>
        <taxon>fabids</taxon>
        <taxon>Fabales</taxon>
        <taxon>Fabaceae</taxon>
        <taxon>Caesalpinioideae</taxon>
        <taxon>Cassia clade</taxon>
        <taxon>Senna</taxon>
    </lineage>
</organism>
<name>A0A834SEK7_9FABA</name>